<evidence type="ECO:0000256" key="1">
    <source>
        <dbReference type="ARBA" id="ARBA00005709"/>
    </source>
</evidence>
<dbReference type="GO" id="GO:0005576">
    <property type="term" value="C:extracellular region"/>
    <property type="evidence" value="ECO:0007669"/>
    <property type="project" value="UniProtKB-SubCell"/>
</dbReference>
<dbReference type="Gene3D" id="1.20.1330.10">
    <property type="entry name" value="f41 fragment of flagellin, N-terminal domain"/>
    <property type="match status" value="1"/>
</dbReference>
<dbReference type="InterPro" id="IPR001029">
    <property type="entry name" value="Flagellin_N"/>
</dbReference>
<evidence type="ECO:0000256" key="3">
    <source>
        <dbReference type="ARBA" id="ARBA00023143"/>
    </source>
</evidence>
<dbReference type="InterPro" id="IPR046358">
    <property type="entry name" value="Flagellin_C"/>
</dbReference>
<name>A0A6M0R6T4_9CLOT</name>
<dbReference type="SUPFAM" id="SSF64518">
    <property type="entry name" value="Phase 1 flagellin"/>
    <property type="match status" value="1"/>
</dbReference>
<evidence type="ECO:0000259" key="6">
    <source>
        <dbReference type="Pfam" id="PF00700"/>
    </source>
</evidence>
<dbReference type="InterPro" id="IPR042187">
    <property type="entry name" value="Flagellin_C_sub2"/>
</dbReference>
<dbReference type="Pfam" id="PF00700">
    <property type="entry name" value="Flagellin_C"/>
    <property type="match status" value="1"/>
</dbReference>
<keyword evidence="7" id="KW-0969">Cilium</keyword>
<dbReference type="EMBL" id="SXDP01000001">
    <property type="protein sequence ID" value="NEZ45884.1"/>
    <property type="molecule type" value="Genomic_DNA"/>
</dbReference>
<organism evidence="7 8">
    <name type="scientific">Clostridium niameyense</name>
    <dbReference type="NCBI Taxonomy" id="1622073"/>
    <lineage>
        <taxon>Bacteria</taxon>
        <taxon>Bacillati</taxon>
        <taxon>Bacillota</taxon>
        <taxon>Clostridia</taxon>
        <taxon>Eubacteriales</taxon>
        <taxon>Clostridiaceae</taxon>
        <taxon>Clostridium</taxon>
    </lineage>
</organism>
<sequence>MRLNHNLASLDVFRAYSRTVEEQSVALDKITSGYKVRNAKDDPNVIAQSEKTRIQIRGLQMARRNAQDGVSLLQTAEGGIESITSMIQRIRELTVQAGDAAMSDNDKEVLLNEVNQMLEAIDDTAKNTEFNKVKLLHTDITREVPVGNRAGETVEIKFKDMSADKLGLKGTKGVVEEIKNGKIGNALKIIDTALEGVLSTRSEYGALENRFEDVMVNLDEITFKMERADSNLRDSDIAEEMMIYVKDDILIQSSMSIMHQTNNFPMDVLKILENVRGK</sequence>
<dbReference type="Pfam" id="PF00669">
    <property type="entry name" value="Flagellin_N"/>
    <property type="match status" value="1"/>
</dbReference>
<comment type="caution">
    <text evidence="7">The sequence shown here is derived from an EMBL/GenBank/DDBJ whole genome shotgun (WGS) entry which is preliminary data.</text>
</comment>
<comment type="function">
    <text evidence="4">Flagellin is the subunit protein which polymerizes to form the filaments of bacterial flagella.</text>
</comment>
<gene>
    <name evidence="7" type="ORF">FDF74_01510</name>
</gene>
<dbReference type="PANTHER" id="PTHR42792">
    <property type="entry name" value="FLAGELLIN"/>
    <property type="match status" value="1"/>
</dbReference>
<dbReference type="PRINTS" id="PR00207">
    <property type="entry name" value="FLAGELLIN"/>
</dbReference>
<evidence type="ECO:0000259" key="5">
    <source>
        <dbReference type="Pfam" id="PF00669"/>
    </source>
</evidence>
<keyword evidence="7" id="KW-0282">Flagellum</keyword>
<reference evidence="7 8" key="1">
    <citation type="submission" date="2019-04" db="EMBL/GenBank/DDBJ databases">
        <title>Genome sequencing of Clostridium botulinum Groups I-IV and Clostridium butyricum.</title>
        <authorList>
            <person name="Brunt J."/>
            <person name="Van Vliet A.H.M."/>
            <person name="Stringer S.C."/>
            <person name="Carter A.T."/>
            <person name="Peck M.W."/>
        </authorList>
    </citation>
    <scope>NUCLEOTIDE SEQUENCE [LARGE SCALE GENOMIC DNA]</scope>
    <source>
        <strain evidence="7 8">IFR 18/094</strain>
    </source>
</reference>
<dbReference type="PANTHER" id="PTHR42792:SF2">
    <property type="entry name" value="FLAGELLIN"/>
    <property type="match status" value="1"/>
</dbReference>
<dbReference type="RefSeq" id="WP_163248253.1">
    <property type="nucleotide sequence ID" value="NZ_SXDP01000001.1"/>
</dbReference>
<dbReference type="Proteomes" id="UP000473885">
    <property type="component" value="Unassembled WGS sequence"/>
</dbReference>
<evidence type="ECO:0000256" key="2">
    <source>
        <dbReference type="ARBA" id="ARBA00020110"/>
    </source>
</evidence>
<feature type="domain" description="Flagellin C-terminal" evidence="6">
    <location>
        <begin position="187"/>
        <end position="272"/>
    </location>
</feature>
<dbReference type="Gene3D" id="6.10.10.10">
    <property type="entry name" value="Flagellar export chaperone, C-terminal domain"/>
    <property type="match status" value="1"/>
</dbReference>
<keyword evidence="4" id="KW-0964">Secreted</keyword>
<comment type="subcellular location">
    <subcellularLocation>
        <location evidence="4">Secreted</location>
    </subcellularLocation>
    <subcellularLocation>
        <location evidence="4">Bacterial flagellum</location>
    </subcellularLocation>
</comment>
<keyword evidence="3 4" id="KW-0975">Bacterial flagellum</keyword>
<feature type="domain" description="Flagellin N-terminal" evidence="5">
    <location>
        <begin position="4"/>
        <end position="137"/>
    </location>
</feature>
<dbReference type="AlphaFoldDB" id="A0A6M0R6T4"/>
<dbReference type="GO" id="GO:0009288">
    <property type="term" value="C:bacterial-type flagellum"/>
    <property type="evidence" value="ECO:0007669"/>
    <property type="project" value="UniProtKB-SubCell"/>
</dbReference>
<comment type="similarity">
    <text evidence="1 4">Belongs to the bacterial flagellin family.</text>
</comment>
<evidence type="ECO:0000256" key="4">
    <source>
        <dbReference type="RuleBase" id="RU362073"/>
    </source>
</evidence>
<protein>
    <recommendedName>
        <fullName evidence="2 4">Flagellin</fullName>
    </recommendedName>
</protein>
<accession>A0A6M0R6T4</accession>
<evidence type="ECO:0000313" key="8">
    <source>
        <dbReference type="Proteomes" id="UP000473885"/>
    </source>
</evidence>
<keyword evidence="8" id="KW-1185">Reference proteome</keyword>
<dbReference type="InterPro" id="IPR001492">
    <property type="entry name" value="Flagellin"/>
</dbReference>
<dbReference type="GO" id="GO:0005198">
    <property type="term" value="F:structural molecule activity"/>
    <property type="evidence" value="ECO:0007669"/>
    <property type="project" value="UniProtKB-UniRule"/>
</dbReference>
<proteinExistence type="inferred from homology"/>
<keyword evidence="7" id="KW-0966">Cell projection</keyword>
<evidence type="ECO:0000313" key="7">
    <source>
        <dbReference type="EMBL" id="NEZ45884.1"/>
    </source>
</evidence>